<proteinExistence type="predicted"/>
<dbReference type="Proteomes" id="UP000026915">
    <property type="component" value="Chromosome 2"/>
</dbReference>
<evidence type="ECO:0000313" key="1">
    <source>
        <dbReference type="EMBL" id="EOY02098.1"/>
    </source>
</evidence>
<sequence>MRNRDTQSRDTVGPSISRKWAPELTLYAPVFVRTDAGQGREEQSALTTIIATGAINMLTRAKFTTKACVAQGAGERGMSMDHEKLLNDFPGAMKSETYRLKYVLHPSYRLINHH</sequence>
<dbReference type="EMBL" id="CM001880">
    <property type="protein sequence ID" value="EOY02098.1"/>
    <property type="molecule type" value="Genomic_DNA"/>
</dbReference>
<keyword evidence="2" id="KW-1185">Reference proteome</keyword>
<evidence type="ECO:0000313" key="2">
    <source>
        <dbReference type="Proteomes" id="UP000026915"/>
    </source>
</evidence>
<dbReference type="HOGENOM" id="CLU_2125560_0_0_1"/>
<dbReference type="Gramene" id="EOY02098">
    <property type="protein sequence ID" value="EOY02098"/>
    <property type="gene ID" value="TCM_011832"/>
</dbReference>
<gene>
    <name evidence="1" type="ORF">TCM_011832</name>
</gene>
<accession>A0A061EBT8</accession>
<dbReference type="InParanoid" id="A0A061EBT8"/>
<protein>
    <submittedName>
        <fullName evidence="1">Uncharacterized protein</fullName>
    </submittedName>
</protein>
<dbReference type="AlphaFoldDB" id="A0A061EBT8"/>
<reference evidence="1 2" key="1">
    <citation type="journal article" date="2013" name="Genome Biol.">
        <title>The genome sequence of the most widely cultivated cacao type and its use to identify candidate genes regulating pod color.</title>
        <authorList>
            <person name="Motamayor J.C."/>
            <person name="Mockaitis K."/>
            <person name="Schmutz J."/>
            <person name="Haiminen N."/>
            <person name="Iii D.L."/>
            <person name="Cornejo O."/>
            <person name="Findley S.D."/>
            <person name="Zheng P."/>
            <person name="Utro F."/>
            <person name="Royaert S."/>
            <person name="Saski C."/>
            <person name="Jenkins J."/>
            <person name="Podicheti R."/>
            <person name="Zhao M."/>
            <person name="Scheffler B.E."/>
            <person name="Stack J.C."/>
            <person name="Feltus F.A."/>
            <person name="Mustiga G.M."/>
            <person name="Amores F."/>
            <person name="Phillips W."/>
            <person name="Marelli J.P."/>
            <person name="May G.D."/>
            <person name="Shapiro H."/>
            <person name="Ma J."/>
            <person name="Bustamante C.D."/>
            <person name="Schnell R.J."/>
            <person name="Main D."/>
            <person name="Gilbert D."/>
            <person name="Parida L."/>
            <person name="Kuhn D.N."/>
        </authorList>
    </citation>
    <scope>NUCLEOTIDE SEQUENCE [LARGE SCALE GENOMIC DNA]</scope>
    <source>
        <strain evidence="2">cv. Matina 1-6</strain>
    </source>
</reference>
<organism evidence="1 2">
    <name type="scientific">Theobroma cacao</name>
    <name type="common">Cacao</name>
    <name type="synonym">Cocoa</name>
    <dbReference type="NCBI Taxonomy" id="3641"/>
    <lineage>
        <taxon>Eukaryota</taxon>
        <taxon>Viridiplantae</taxon>
        <taxon>Streptophyta</taxon>
        <taxon>Embryophyta</taxon>
        <taxon>Tracheophyta</taxon>
        <taxon>Spermatophyta</taxon>
        <taxon>Magnoliopsida</taxon>
        <taxon>eudicotyledons</taxon>
        <taxon>Gunneridae</taxon>
        <taxon>Pentapetalae</taxon>
        <taxon>rosids</taxon>
        <taxon>malvids</taxon>
        <taxon>Malvales</taxon>
        <taxon>Malvaceae</taxon>
        <taxon>Byttnerioideae</taxon>
        <taxon>Theobroma</taxon>
    </lineage>
</organism>
<name>A0A061EBT8_THECC</name>